<gene>
    <name evidence="1" type="ORF">IMZ16_00005</name>
</gene>
<proteinExistence type="predicted"/>
<dbReference type="Proteomes" id="UP000593605">
    <property type="component" value="Chromosome"/>
</dbReference>
<dbReference type="RefSeq" id="WP_193439966.1">
    <property type="nucleotide sequence ID" value="NZ_CP063145.1"/>
</dbReference>
<name>A0A7M1T237_9FLAO</name>
<protein>
    <submittedName>
        <fullName evidence="1">Uncharacterized protein</fullName>
    </submittedName>
</protein>
<organism evidence="1 2">
    <name type="scientific">Cruoricaptor ignavus</name>
    <dbReference type="NCBI Taxonomy" id="1118202"/>
    <lineage>
        <taxon>Bacteria</taxon>
        <taxon>Pseudomonadati</taxon>
        <taxon>Bacteroidota</taxon>
        <taxon>Flavobacteriia</taxon>
        <taxon>Flavobacteriales</taxon>
        <taxon>Weeksellaceae</taxon>
        <taxon>Cruoricaptor</taxon>
    </lineage>
</organism>
<evidence type="ECO:0000313" key="1">
    <source>
        <dbReference type="EMBL" id="QOR73875.1"/>
    </source>
</evidence>
<evidence type="ECO:0000313" key="2">
    <source>
        <dbReference type="Proteomes" id="UP000593605"/>
    </source>
</evidence>
<accession>A0A7M1T237</accession>
<sequence length="73" mass="8920">MIDRKHRLSIRKQCDLLCINRSNLYYSPQRERDANLILMTEIDKIHLKYPSFGIRRITRELNWARQAIFARIF</sequence>
<reference evidence="1 2" key="1">
    <citation type="submission" date="2020-10" db="EMBL/GenBank/DDBJ databases">
        <title>Complete genome of Cruoricapor ignavus strain M1214 isolated from the blood culture of a febrile patient.</title>
        <authorList>
            <person name="Guglielmino C.J.D."/>
        </authorList>
    </citation>
    <scope>NUCLEOTIDE SEQUENCE [LARGE SCALE GENOMIC DNA]</scope>
    <source>
        <strain evidence="1 2">M1214</strain>
    </source>
</reference>
<dbReference type="AlphaFoldDB" id="A0A7M1T237"/>
<dbReference type="EMBL" id="CP063145">
    <property type="protein sequence ID" value="QOR73875.1"/>
    <property type="molecule type" value="Genomic_DNA"/>
</dbReference>
<dbReference type="KEGG" id="civ:IMZ16_00005"/>